<evidence type="ECO:0000313" key="2">
    <source>
        <dbReference type="Proteomes" id="UP000216164"/>
    </source>
</evidence>
<name>A0AAP8D251_RALSL</name>
<dbReference type="RefSeq" id="WP_094395368.1">
    <property type="nucleotide sequence ID" value="NZ_NCTK01000002.1"/>
</dbReference>
<evidence type="ECO:0000313" key="1">
    <source>
        <dbReference type="EMBL" id="OYQ09732.1"/>
    </source>
</evidence>
<comment type="caution">
    <text evidence="1">The sequence shown here is derived from an EMBL/GenBank/DDBJ whole genome shotgun (WGS) entry which is preliminary data.</text>
</comment>
<sequence length="150" mass="16809">MVTLEQFIDVLGLGKGSERMSALMTEIGEAPLISRTPADFNDPVGETEYYKLINSGIEIGFRGGVLNRLHLYVQEHEGYGMYKGDLFGMPAQGVSEADVLRNIGNQDAQGGGEMDMLIGYIHKWIRCDRQGFAHRLIHKSAPNRRRRQVN</sequence>
<reference evidence="1 2" key="1">
    <citation type="submission" date="2017-04" db="EMBL/GenBank/DDBJ databases">
        <title>Genome Announcement: Closed genomes of Ralstonia solanacearum strains K60, UW551, and UW700.</title>
        <authorList>
            <person name="Hayes M."/>
            <person name="Macintyre A.M."/>
            <person name="Allen C."/>
        </authorList>
    </citation>
    <scope>NUCLEOTIDE SEQUENCE [LARGE SCALE GENOMIC DNA]</scope>
    <source>
        <strain evidence="1 2">UW25</strain>
    </source>
</reference>
<dbReference type="Proteomes" id="UP000216164">
    <property type="component" value="Unassembled WGS sequence"/>
</dbReference>
<protein>
    <submittedName>
        <fullName evidence="1">Uncharacterized protein</fullName>
    </submittedName>
</protein>
<accession>A0AAP8D251</accession>
<organism evidence="1 2">
    <name type="scientific">Ralstonia solanacearum K60</name>
    <dbReference type="NCBI Taxonomy" id="1091042"/>
    <lineage>
        <taxon>Bacteria</taxon>
        <taxon>Pseudomonadati</taxon>
        <taxon>Pseudomonadota</taxon>
        <taxon>Betaproteobacteria</taxon>
        <taxon>Burkholderiales</taxon>
        <taxon>Burkholderiaceae</taxon>
        <taxon>Ralstonia</taxon>
        <taxon>Ralstonia solanacearum species complex</taxon>
    </lineage>
</organism>
<gene>
    <name evidence="1" type="ORF">B7R77_23065</name>
</gene>
<dbReference type="AlphaFoldDB" id="A0AAP8D251"/>
<dbReference type="EMBL" id="NCTK01000002">
    <property type="protein sequence ID" value="OYQ09732.1"/>
    <property type="molecule type" value="Genomic_DNA"/>
</dbReference>
<proteinExistence type="predicted"/>